<evidence type="ECO:0000313" key="3">
    <source>
        <dbReference type="Proteomes" id="UP001212097"/>
    </source>
</evidence>
<organism evidence="2 3">
    <name type="scientific">Cutibacterium equinum</name>
    <dbReference type="NCBI Taxonomy" id="3016342"/>
    <lineage>
        <taxon>Bacteria</taxon>
        <taxon>Bacillati</taxon>
        <taxon>Actinomycetota</taxon>
        <taxon>Actinomycetes</taxon>
        <taxon>Propionibacteriales</taxon>
        <taxon>Propionibacteriaceae</taxon>
        <taxon>Cutibacterium</taxon>
    </lineage>
</organism>
<reference evidence="2 3" key="2">
    <citation type="submission" date="2023-06" db="EMBL/GenBank/DDBJ databases">
        <title>The Gram-positive Non-spore-bearing Anaerobic Bacilli of Human Feces.</title>
        <authorList>
            <person name="Eggerth A.H."/>
        </authorList>
    </citation>
    <scope>NUCLEOTIDE SEQUENCE [LARGE SCALE GENOMIC DNA]</scope>
    <source>
        <strain evidence="2 3">CBA3108</strain>
    </source>
</reference>
<sequence>MTTHDSTTEEQYRRAPTDGLVIGAIVGALWALIILASRIFSWDQLELIAALGGKKYVLVTSLIFPATGWLTGLWQKAAISRYHGTHYKLRVKAITAVMAMLCGVILCCKTDYCEGFEGFPEAKEEIVYISVAAVVFLLAGWILGAASVAWRGDKYFRVEMGVIATITLFISTIAWYFVAGAINFVFFFEF</sequence>
<evidence type="ECO:0000313" key="2">
    <source>
        <dbReference type="EMBL" id="WCC79583.1"/>
    </source>
</evidence>
<accession>A0ABY7QWZ1</accession>
<keyword evidence="1" id="KW-0472">Membrane</keyword>
<reference evidence="2 3" key="1">
    <citation type="submission" date="2023-01" db="EMBL/GenBank/DDBJ databases">
        <authorList>
            <person name="Lee S.H."/>
            <person name="Jung H.S."/>
            <person name="Yun J.U."/>
        </authorList>
    </citation>
    <scope>NUCLEOTIDE SEQUENCE [LARGE SCALE GENOMIC DNA]</scope>
    <source>
        <strain evidence="2 3">CBA3108</strain>
    </source>
</reference>
<name>A0ABY7QWZ1_9ACTN</name>
<dbReference type="Proteomes" id="UP001212097">
    <property type="component" value="Chromosome"/>
</dbReference>
<feature type="transmembrane region" description="Helical" evidence="1">
    <location>
        <begin position="20"/>
        <end position="40"/>
    </location>
</feature>
<keyword evidence="1" id="KW-1133">Transmembrane helix</keyword>
<feature type="transmembrane region" description="Helical" evidence="1">
    <location>
        <begin position="162"/>
        <end position="188"/>
    </location>
</feature>
<keyword evidence="1" id="KW-0812">Transmembrane</keyword>
<feature type="transmembrane region" description="Helical" evidence="1">
    <location>
        <begin position="126"/>
        <end position="150"/>
    </location>
</feature>
<evidence type="ECO:0000256" key="1">
    <source>
        <dbReference type="SAM" id="Phobius"/>
    </source>
</evidence>
<proteinExistence type="predicted"/>
<keyword evidence="3" id="KW-1185">Reference proteome</keyword>
<gene>
    <name evidence="2" type="ORF">O6R08_08745</name>
</gene>
<feature type="transmembrane region" description="Helical" evidence="1">
    <location>
        <begin position="56"/>
        <end position="77"/>
    </location>
</feature>
<feature type="transmembrane region" description="Helical" evidence="1">
    <location>
        <begin position="89"/>
        <end position="106"/>
    </location>
</feature>
<dbReference type="RefSeq" id="WP_271417774.1">
    <property type="nucleotide sequence ID" value="NZ_CP115668.1"/>
</dbReference>
<protein>
    <submittedName>
        <fullName evidence="2">Uncharacterized protein</fullName>
    </submittedName>
</protein>
<dbReference type="EMBL" id="CP115668">
    <property type="protein sequence ID" value="WCC79583.1"/>
    <property type="molecule type" value="Genomic_DNA"/>
</dbReference>